<gene>
    <name evidence="2" type="ORF">PG994_008027</name>
</gene>
<reference evidence="2 3" key="1">
    <citation type="submission" date="2023-01" db="EMBL/GenBank/DDBJ databases">
        <title>Analysis of 21 Apiospora genomes using comparative genomics revels a genus with tremendous synthesis potential of carbohydrate active enzymes and secondary metabolites.</title>
        <authorList>
            <person name="Sorensen T."/>
        </authorList>
    </citation>
    <scope>NUCLEOTIDE SEQUENCE [LARGE SCALE GENOMIC DNA]</scope>
    <source>
        <strain evidence="2 3">CBS 135458</strain>
    </source>
</reference>
<dbReference type="Proteomes" id="UP001480595">
    <property type="component" value="Unassembled WGS sequence"/>
</dbReference>
<organism evidence="2 3">
    <name type="scientific">Apiospora phragmitis</name>
    <dbReference type="NCBI Taxonomy" id="2905665"/>
    <lineage>
        <taxon>Eukaryota</taxon>
        <taxon>Fungi</taxon>
        <taxon>Dikarya</taxon>
        <taxon>Ascomycota</taxon>
        <taxon>Pezizomycotina</taxon>
        <taxon>Sordariomycetes</taxon>
        <taxon>Xylariomycetidae</taxon>
        <taxon>Amphisphaeriales</taxon>
        <taxon>Apiosporaceae</taxon>
        <taxon>Apiospora</taxon>
    </lineage>
</organism>
<keyword evidence="3" id="KW-1185">Reference proteome</keyword>
<dbReference type="RefSeq" id="XP_066714923.1">
    <property type="nucleotide sequence ID" value="XM_066859436.1"/>
</dbReference>
<dbReference type="EMBL" id="JAQQWL010000008">
    <property type="protein sequence ID" value="KAK8061661.1"/>
    <property type="molecule type" value="Genomic_DNA"/>
</dbReference>
<evidence type="ECO:0000313" key="3">
    <source>
        <dbReference type="Proteomes" id="UP001480595"/>
    </source>
</evidence>
<protein>
    <submittedName>
        <fullName evidence="2">Uncharacterized protein</fullName>
    </submittedName>
</protein>
<feature type="region of interest" description="Disordered" evidence="1">
    <location>
        <begin position="76"/>
        <end position="122"/>
    </location>
</feature>
<name>A0ABR1URV4_9PEZI</name>
<evidence type="ECO:0000256" key="1">
    <source>
        <dbReference type="SAM" id="MobiDB-lite"/>
    </source>
</evidence>
<comment type="caution">
    <text evidence="2">The sequence shown here is derived from an EMBL/GenBank/DDBJ whole genome shotgun (WGS) entry which is preliminary data.</text>
</comment>
<sequence>MEGWLVTEAAVHRIHNDEQAELENGIGVDADVGRGKLQGSGCSAIAPAGAAAGSQSSGRKADTEAIQLHWVSLGGREDKSQRRCRHQASPGGIGASQKSRVGQGWRLLLSSPNDSAKADSAE</sequence>
<proteinExistence type="predicted"/>
<dbReference type="GeneID" id="92092499"/>
<accession>A0ABR1URV4</accession>
<evidence type="ECO:0000313" key="2">
    <source>
        <dbReference type="EMBL" id="KAK8061661.1"/>
    </source>
</evidence>